<comment type="similarity">
    <text evidence="8">Belongs to the PpiD chaperone family.</text>
</comment>
<name>A0A3Q9JIZ1_9GAMM</name>
<dbReference type="GO" id="GO:0003755">
    <property type="term" value="F:peptidyl-prolyl cis-trans isomerase activity"/>
    <property type="evidence" value="ECO:0007669"/>
    <property type="project" value="UniProtKB-KW"/>
</dbReference>
<evidence type="ECO:0000256" key="7">
    <source>
        <dbReference type="ARBA" id="ARBA00023186"/>
    </source>
</evidence>
<dbReference type="InterPro" id="IPR046357">
    <property type="entry name" value="PPIase_dom_sf"/>
</dbReference>
<evidence type="ECO:0000256" key="10">
    <source>
        <dbReference type="ARBA" id="ARBA00042775"/>
    </source>
</evidence>
<evidence type="ECO:0000256" key="9">
    <source>
        <dbReference type="ARBA" id="ARBA00040743"/>
    </source>
</evidence>
<evidence type="ECO:0000259" key="13">
    <source>
        <dbReference type="PROSITE" id="PS50198"/>
    </source>
</evidence>
<dbReference type="GO" id="GO:0005886">
    <property type="term" value="C:plasma membrane"/>
    <property type="evidence" value="ECO:0007669"/>
    <property type="project" value="UniProtKB-SubCell"/>
</dbReference>
<evidence type="ECO:0000256" key="1">
    <source>
        <dbReference type="ARBA" id="ARBA00004382"/>
    </source>
</evidence>
<sequence length="633" mass="70927">MLQELRDKSQGWIAKVIIAVIVLLFALTGFDAIFRAVGHNDEVATINGKGLSKALYNSTYEQQQYILSANGQFDGSVEAKEQLRKTVMENLVNYQILIQAADNAGFGYLPAQFVEQIIQNNPLYQSNGKFDYELFKESIRNYGYSSETQYVQDQLEKYYLTQLQSGIVTADFATTSEVLSLANLINQTRNFSYKELDASTINDITKEEISAWYEKHKETLKTPEQVVLEYIVLNKNDFLDKVSISDQELTNLYAKKVNDLEEAASRKRIAHILIPVTATQTDAAAKAKIDDIAKKLKEGADFATLAKEDSQDLGTAKNGGDLGYLNSEDLPDQALAPVVNQLNQAGDLSAPVRSKYGWHIIKLIAVEDPVIPSFVSLKKSITEELKQQKAAELYLNAQRELDGLAYENYDSLSSVAEQLKLPLDTTKPFARDAGYDELTKNEKLIKEAFSVNLLKGEENSSIIELSPDRSVVIRVKQHLEPEMMTLEQATPVIVKALQTEKIKNDGEKLIAEVQAGKVVIKDWKAFNDVEQPIKTILAGDTQQKTEVAPEILDKVFSTPHPVDNKPGLQGFTLKNGNYAIIAVTKVNPFDGALTDEQKAQYQSIVETGYTNNFWGEYQKYLKDKAEVKYFDFE</sequence>
<dbReference type="EMBL" id="CP029822">
    <property type="protein sequence ID" value="AZS50585.1"/>
    <property type="molecule type" value="Genomic_DNA"/>
</dbReference>
<keyword evidence="11" id="KW-0413">Isomerase</keyword>
<comment type="subcellular location">
    <subcellularLocation>
        <location evidence="1">Cell inner membrane</location>
        <topology evidence="1">Single-pass type II membrane protein</topology>
        <orientation evidence="1">Periplasmic side</orientation>
    </subcellularLocation>
</comment>
<evidence type="ECO:0000256" key="12">
    <source>
        <dbReference type="SAM" id="Phobius"/>
    </source>
</evidence>
<keyword evidence="4 12" id="KW-0812">Transmembrane</keyword>
<keyword evidence="5 12" id="KW-1133">Transmembrane helix</keyword>
<dbReference type="InterPro" id="IPR000297">
    <property type="entry name" value="PPIase_PpiC"/>
</dbReference>
<dbReference type="Pfam" id="PF00639">
    <property type="entry name" value="Rotamase"/>
    <property type="match status" value="1"/>
</dbReference>
<accession>A0A3Q9JIZ1</accession>
<keyword evidence="6 12" id="KW-0472">Membrane</keyword>
<dbReference type="RefSeq" id="WP_127163052.1">
    <property type="nucleotide sequence ID" value="NZ_CP029822.1"/>
</dbReference>
<keyword evidence="15" id="KW-1185">Reference proteome</keyword>
<dbReference type="InterPro" id="IPR052029">
    <property type="entry name" value="PpiD_chaperone"/>
</dbReference>
<dbReference type="KEGG" id="emo:DM558_07240"/>
<dbReference type="Proteomes" id="UP000273143">
    <property type="component" value="Chromosome"/>
</dbReference>
<dbReference type="SUPFAM" id="SSF54534">
    <property type="entry name" value="FKBP-like"/>
    <property type="match status" value="1"/>
</dbReference>
<keyword evidence="2" id="KW-1003">Cell membrane</keyword>
<feature type="transmembrane region" description="Helical" evidence="12">
    <location>
        <begin position="12"/>
        <end position="34"/>
    </location>
</feature>
<dbReference type="SUPFAM" id="SSF109998">
    <property type="entry name" value="Triger factor/SurA peptide-binding domain-like"/>
    <property type="match status" value="1"/>
</dbReference>
<keyword evidence="3" id="KW-0997">Cell inner membrane</keyword>
<evidence type="ECO:0000256" key="11">
    <source>
        <dbReference type="PROSITE-ProRule" id="PRU00278"/>
    </source>
</evidence>
<dbReference type="PANTHER" id="PTHR47529:SF1">
    <property type="entry name" value="PERIPLASMIC CHAPERONE PPID"/>
    <property type="match status" value="1"/>
</dbReference>
<dbReference type="PANTHER" id="PTHR47529">
    <property type="entry name" value="PEPTIDYL-PROLYL CIS-TRANS ISOMERASE D"/>
    <property type="match status" value="1"/>
</dbReference>
<protein>
    <recommendedName>
        <fullName evidence="9">Periplasmic chaperone PpiD</fullName>
    </recommendedName>
    <alternativeName>
        <fullName evidence="10">Periplasmic folding chaperone</fullName>
    </alternativeName>
</protein>
<dbReference type="InterPro" id="IPR027304">
    <property type="entry name" value="Trigger_fact/SurA_dom_sf"/>
</dbReference>
<keyword evidence="7" id="KW-0143">Chaperone</keyword>
<evidence type="ECO:0000313" key="15">
    <source>
        <dbReference type="Proteomes" id="UP000273143"/>
    </source>
</evidence>
<gene>
    <name evidence="14" type="ORF">DM558_07240</name>
</gene>
<organism evidence="14 15">
    <name type="scientific">Entomomonas moraniae</name>
    <dbReference type="NCBI Taxonomy" id="2213226"/>
    <lineage>
        <taxon>Bacteria</taxon>
        <taxon>Pseudomonadati</taxon>
        <taxon>Pseudomonadota</taxon>
        <taxon>Gammaproteobacteria</taxon>
        <taxon>Pseudomonadales</taxon>
        <taxon>Pseudomonadaceae</taxon>
        <taxon>Entomomonas</taxon>
    </lineage>
</organism>
<dbReference type="InterPro" id="IPR023058">
    <property type="entry name" value="PPIase_PpiC_CS"/>
</dbReference>
<evidence type="ECO:0000256" key="6">
    <source>
        <dbReference type="ARBA" id="ARBA00023136"/>
    </source>
</evidence>
<evidence type="ECO:0000313" key="14">
    <source>
        <dbReference type="EMBL" id="AZS50585.1"/>
    </source>
</evidence>
<evidence type="ECO:0000256" key="4">
    <source>
        <dbReference type="ARBA" id="ARBA00022692"/>
    </source>
</evidence>
<proteinExistence type="inferred from homology"/>
<evidence type="ECO:0000256" key="3">
    <source>
        <dbReference type="ARBA" id="ARBA00022519"/>
    </source>
</evidence>
<reference evidence="15" key="1">
    <citation type="submission" date="2018-06" db="EMBL/GenBank/DDBJ databases">
        <title>Complete genome of Pseudomonas insecticola strain QZS01.</title>
        <authorList>
            <person name="Wang J."/>
            <person name="Su Q."/>
        </authorList>
    </citation>
    <scope>NUCLEOTIDE SEQUENCE [LARGE SCALE GENOMIC DNA]</scope>
    <source>
        <strain evidence="15">QZS01</strain>
    </source>
</reference>
<keyword evidence="11" id="KW-0697">Rotamase</keyword>
<evidence type="ECO:0000256" key="8">
    <source>
        <dbReference type="ARBA" id="ARBA00038408"/>
    </source>
</evidence>
<dbReference type="PROSITE" id="PS01096">
    <property type="entry name" value="PPIC_PPIASE_1"/>
    <property type="match status" value="1"/>
</dbReference>
<feature type="domain" description="PpiC" evidence="13">
    <location>
        <begin position="264"/>
        <end position="365"/>
    </location>
</feature>
<evidence type="ECO:0000256" key="5">
    <source>
        <dbReference type="ARBA" id="ARBA00022989"/>
    </source>
</evidence>
<dbReference type="AlphaFoldDB" id="A0A3Q9JIZ1"/>
<dbReference type="PROSITE" id="PS50198">
    <property type="entry name" value="PPIC_PPIASE_2"/>
    <property type="match status" value="1"/>
</dbReference>
<evidence type="ECO:0000256" key="2">
    <source>
        <dbReference type="ARBA" id="ARBA00022475"/>
    </source>
</evidence>
<dbReference type="Gene3D" id="1.10.8.1040">
    <property type="match status" value="1"/>
</dbReference>
<dbReference type="Gene3D" id="3.10.50.40">
    <property type="match status" value="1"/>
</dbReference>
<dbReference type="Pfam" id="PF13624">
    <property type="entry name" value="SurA_N_3"/>
    <property type="match status" value="1"/>
</dbReference>